<sequence>MASPSQEILNACISGDATVLQRLLSANNLQNSDPVYRDSPSIPPPPASSMLTAAITHGHVDVVSLILETYPGRKIQFSSETITSLLQYPNLDILQVLYGYDPYVTSFEWDSHTATFVTKACEQSPEKITPLLMWLIEHDADMEGGHFPQTLCRAIEGGQTLGVIKAMVKKGARVSTLAMRQAVVFERIDVINFLIARGLKADGDSDAYIRDEANKTRNREVIETVQEWTSSKRCVVS</sequence>
<dbReference type="STRING" id="105696.A0A1Y2MGE1"/>
<dbReference type="Gene3D" id="1.25.40.20">
    <property type="entry name" value="Ankyrin repeat-containing domain"/>
    <property type="match status" value="1"/>
</dbReference>
<evidence type="ECO:0000313" key="2">
    <source>
        <dbReference type="Proteomes" id="UP000193240"/>
    </source>
</evidence>
<name>A0A1Y2MGE1_EPING</name>
<accession>A0A1Y2MGE1</accession>
<organism evidence="1 2">
    <name type="scientific">Epicoccum nigrum</name>
    <name type="common">Soil fungus</name>
    <name type="synonym">Epicoccum purpurascens</name>
    <dbReference type="NCBI Taxonomy" id="105696"/>
    <lineage>
        <taxon>Eukaryota</taxon>
        <taxon>Fungi</taxon>
        <taxon>Dikarya</taxon>
        <taxon>Ascomycota</taxon>
        <taxon>Pezizomycotina</taxon>
        <taxon>Dothideomycetes</taxon>
        <taxon>Pleosporomycetidae</taxon>
        <taxon>Pleosporales</taxon>
        <taxon>Pleosporineae</taxon>
        <taxon>Didymellaceae</taxon>
        <taxon>Epicoccum</taxon>
    </lineage>
</organism>
<dbReference type="InParanoid" id="A0A1Y2MGE1"/>
<dbReference type="AlphaFoldDB" id="A0A1Y2MGE1"/>
<dbReference type="SUPFAM" id="SSF48403">
    <property type="entry name" value="Ankyrin repeat"/>
    <property type="match status" value="1"/>
</dbReference>
<protein>
    <submittedName>
        <fullName evidence="1">Uncharacterized protein</fullName>
    </submittedName>
</protein>
<dbReference type="OMA" id="HIHILAY"/>
<dbReference type="Proteomes" id="UP000193240">
    <property type="component" value="Unassembled WGS sequence"/>
</dbReference>
<dbReference type="InterPro" id="IPR036770">
    <property type="entry name" value="Ankyrin_rpt-contain_sf"/>
</dbReference>
<gene>
    <name evidence="1" type="ORF">B5807_00191</name>
</gene>
<keyword evidence="2" id="KW-1185">Reference proteome</keyword>
<evidence type="ECO:0000313" key="1">
    <source>
        <dbReference type="EMBL" id="OSS54557.1"/>
    </source>
</evidence>
<proteinExistence type="predicted"/>
<reference evidence="1 2" key="1">
    <citation type="journal article" date="2017" name="Genome Announc.">
        <title>Genome sequence of the saprophytic ascomycete Epicoccum nigrum ICMP 19927 strain isolated from New Zealand.</title>
        <authorList>
            <person name="Fokin M."/>
            <person name="Fleetwood D."/>
            <person name="Weir B.S."/>
            <person name="Villas-Boas S.G."/>
        </authorList>
    </citation>
    <scope>NUCLEOTIDE SEQUENCE [LARGE SCALE GENOMIC DNA]</scope>
    <source>
        <strain evidence="1 2">ICMP 19927</strain>
    </source>
</reference>
<dbReference type="EMBL" id="KZ107838">
    <property type="protein sequence ID" value="OSS54557.1"/>
    <property type="molecule type" value="Genomic_DNA"/>
</dbReference>